<comment type="caution">
    <text evidence="1">The sequence shown here is derived from an EMBL/GenBank/DDBJ whole genome shotgun (WGS) entry which is preliminary data.</text>
</comment>
<dbReference type="Pfam" id="PF09859">
    <property type="entry name" value="Oxygenase-NA"/>
    <property type="match status" value="1"/>
</dbReference>
<organism evidence="1 2">
    <name type="scientific">Mucilaginibacter segetis</name>
    <dbReference type="NCBI Taxonomy" id="2793071"/>
    <lineage>
        <taxon>Bacteria</taxon>
        <taxon>Pseudomonadati</taxon>
        <taxon>Bacteroidota</taxon>
        <taxon>Sphingobacteriia</taxon>
        <taxon>Sphingobacteriales</taxon>
        <taxon>Sphingobacteriaceae</taxon>
        <taxon>Mucilaginibacter</taxon>
    </lineage>
</organism>
<dbReference type="InterPro" id="IPR018655">
    <property type="entry name" value="DUF2086"/>
</dbReference>
<dbReference type="RefSeq" id="WP_200067296.1">
    <property type="nucleotide sequence ID" value="NZ_JAEHFW010000003.1"/>
</dbReference>
<sequence>MDIKQRIEAAHWAEVTESMNERGYACIPKILLTEECNSLIASYADDSLYRKTITMEKHGYGRGQYKYYNYPLPGIVQQLREMVYPHIAPVGNNWMDVLKIEKQFPAALNDLTTLCHEHSQNRPTPLILKYAQGGYNALHQDLYGEIFFPMQAVVFLSEAGKDYHGGEFVLVEQRPRMQSKPIVLKPGKGDMLIFTTNFRPVMGSRGYYRVNMRHGVSEVIAGNRHTLGIIFHDAA</sequence>
<protein>
    <submittedName>
        <fullName evidence="1">2OG-Fe(II) oxygenase</fullName>
    </submittedName>
</protein>
<reference evidence="1" key="1">
    <citation type="submission" date="2020-12" db="EMBL/GenBank/DDBJ databases">
        <title>Bacterial novel species Mucilaginibacter sp. SD-g isolated from soil.</title>
        <authorList>
            <person name="Jung H.-Y."/>
        </authorList>
    </citation>
    <scope>NUCLEOTIDE SEQUENCE</scope>
    <source>
        <strain evidence="1">SD-g</strain>
    </source>
</reference>
<proteinExistence type="predicted"/>
<dbReference type="Gene3D" id="2.60.120.620">
    <property type="entry name" value="q2cbj1_9rhob like domain"/>
    <property type="match status" value="1"/>
</dbReference>
<accession>A0A934PW47</accession>
<dbReference type="EMBL" id="JAEHFW010000003">
    <property type="protein sequence ID" value="MBK0380757.1"/>
    <property type="molecule type" value="Genomic_DNA"/>
</dbReference>
<gene>
    <name evidence="1" type="ORF">I5M19_15640</name>
</gene>
<dbReference type="Proteomes" id="UP000613193">
    <property type="component" value="Unassembled WGS sequence"/>
</dbReference>
<name>A0A934PW47_9SPHI</name>
<evidence type="ECO:0000313" key="2">
    <source>
        <dbReference type="Proteomes" id="UP000613193"/>
    </source>
</evidence>
<dbReference type="AlphaFoldDB" id="A0A934PW47"/>
<evidence type="ECO:0000313" key="1">
    <source>
        <dbReference type="EMBL" id="MBK0380757.1"/>
    </source>
</evidence>
<keyword evidence="2" id="KW-1185">Reference proteome</keyword>